<dbReference type="InterPro" id="IPR017853">
    <property type="entry name" value="GH"/>
</dbReference>
<reference evidence="4" key="1">
    <citation type="journal article" date="2020" name="Stud. Mycol.">
        <title>101 Dothideomycetes genomes: a test case for predicting lifestyles and emergence of pathogens.</title>
        <authorList>
            <person name="Haridas S."/>
            <person name="Albert R."/>
            <person name="Binder M."/>
            <person name="Bloem J."/>
            <person name="Labutti K."/>
            <person name="Salamov A."/>
            <person name="Andreopoulos B."/>
            <person name="Baker S."/>
            <person name="Barry K."/>
            <person name="Bills G."/>
            <person name="Bluhm B."/>
            <person name="Cannon C."/>
            <person name="Castanera R."/>
            <person name="Culley D."/>
            <person name="Daum C."/>
            <person name="Ezra D."/>
            <person name="Gonzalez J."/>
            <person name="Henrissat B."/>
            <person name="Kuo A."/>
            <person name="Liang C."/>
            <person name="Lipzen A."/>
            <person name="Lutzoni F."/>
            <person name="Magnuson J."/>
            <person name="Mondo S."/>
            <person name="Nolan M."/>
            <person name="Ohm R."/>
            <person name="Pangilinan J."/>
            <person name="Park H.-J."/>
            <person name="Ramirez L."/>
            <person name="Alfaro M."/>
            <person name="Sun H."/>
            <person name="Tritt A."/>
            <person name="Yoshinaga Y."/>
            <person name="Zwiers L.-H."/>
            <person name="Turgeon B."/>
            <person name="Goodwin S."/>
            <person name="Spatafora J."/>
            <person name="Crous P."/>
            <person name="Grigoriev I."/>
        </authorList>
    </citation>
    <scope>NUCLEOTIDE SEQUENCE</scope>
    <source>
        <strain evidence="4">CBS 480.64</strain>
    </source>
</reference>
<dbReference type="AlphaFoldDB" id="A0A6A7BWH4"/>
<sequence>VEGFDVSEYVEKVDYSAAQQYGDQKFVYIKALDGIHDPDPLFHEHWRKAGEAGLIRGAYHFVYGFQDPVVSARTFVAHGGGWTPGGRIMPGAVDIENCSTLFTEDWVRRYSDEYYRLVGRHPVINTRYNVWSDCIGNSNAFHANPLWLSNYDNGKIGPIPGGWPRYTIFQYAKWNNGSRDTPYGDKDRFYGTYTQLARWARGR</sequence>
<proteinExistence type="inferred from homology"/>
<dbReference type="GO" id="GO:0016998">
    <property type="term" value="P:cell wall macromolecule catabolic process"/>
    <property type="evidence" value="ECO:0007669"/>
    <property type="project" value="InterPro"/>
</dbReference>
<keyword evidence="3" id="KW-0326">Glycosidase</keyword>
<accession>A0A6A7BWH4</accession>
<organism evidence="4 5">
    <name type="scientific">Piedraia hortae CBS 480.64</name>
    <dbReference type="NCBI Taxonomy" id="1314780"/>
    <lineage>
        <taxon>Eukaryota</taxon>
        <taxon>Fungi</taxon>
        <taxon>Dikarya</taxon>
        <taxon>Ascomycota</taxon>
        <taxon>Pezizomycotina</taxon>
        <taxon>Dothideomycetes</taxon>
        <taxon>Dothideomycetidae</taxon>
        <taxon>Capnodiales</taxon>
        <taxon>Piedraiaceae</taxon>
        <taxon>Piedraia</taxon>
    </lineage>
</organism>
<dbReference type="InterPro" id="IPR002053">
    <property type="entry name" value="Glyco_hydro_25"/>
</dbReference>
<dbReference type="Proteomes" id="UP000799421">
    <property type="component" value="Unassembled WGS sequence"/>
</dbReference>
<dbReference type="PROSITE" id="PS51904">
    <property type="entry name" value="GLYCOSYL_HYDROL_F25_2"/>
    <property type="match status" value="1"/>
</dbReference>
<dbReference type="PANTHER" id="PTHR34135:SF4">
    <property type="entry name" value="GLYCOSYL HYDROLASE, PUTATIVE (AFU_ORTHOLOGUE AFUA_4G14420)-RELATED"/>
    <property type="match status" value="1"/>
</dbReference>
<evidence type="ECO:0000313" key="5">
    <source>
        <dbReference type="Proteomes" id="UP000799421"/>
    </source>
</evidence>
<dbReference type="InterPro" id="IPR018077">
    <property type="entry name" value="Glyco_hydro_fam25_subgr"/>
</dbReference>
<dbReference type="GO" id="GO:0016052">
    <property type="term" value="P:carbohydrate catabolic process"/>
    <property type="evidence" value="ECO:0007669"/>
    <property type="project" value="TreeGrafter"/>
</dbReference>
<dbReference type="Gene3D" id="3.20.20.80">
    <property type="entry name" value="Glycosidases"/>
    <property type="match status" value="1"/>
</dbReference>
<dbReference type="GO" id="GO:0009253">
    <property type="term" value="P:peptidoglycan catabolic process"/>
    <property type="evidence" value="ECO:0007669"/>
    <property type="project" value="InterPro"/>
</dbReference>
<dbReference type="PANTHER" id="PTHR34135">
    <property type="entry name" value="LYSOZYME"/>
    <property type="match status" value="1"/>
</dbReference>
<dbReference type="SMART" id="SM00641">
    <property type="entry name" value="Glyco_25"/>
    <property type="match status" value="1"/>
</dbReference>
<feature type="non-terminal residue" evidence="4">
    <location>
        <position position="1"/>
    </location>
</feature>
<gene>
    <name evidence="4" type="ORF">K470DRAFT_220397</name>
</gene>
<dbReference type="EMBL" id="MU006002">
    <property type="protein sequence ID" value="KAF2858838.1"/>
    <property type="molecule type" value="Genomic_DNA"/>
</dbReference>
<evidence type="ECO:0000256" key="2">
    <source>
        <dbReference type="ARBA" id="ARBA00022801"/>
    </source>
</evidence>
<dbReference type="Pfam" id="PF01183">
    <property type="entry name" value="Glyco_hydro_25"/>
    <property type="match status" value="1"/>
</dbReference>
<keyword evidence="2 4" id="KW-0378">Hydrolase</keyword>
<keyword evidence="5" id="KW-1185">Reference proteome</keyword>
<evidence type="ECO:0000313" key="4">
    <source>
        <dbReference type="EMBL" id="KAF2858838.1"/>
    </source>
</evidence>
<name>A0A6A7BWH4_9PEZI</name>
<dbReference type="GO" id="GO:0003796">
    <property type="term" value="F:lysozyme activity"/>
    <property type="evidence" value="ECO:0007669"/>
    <property type="project" value="InterPro"/>
</dbReference>
<protein>
    <submittedName>
        <fullName evidence="4">Glycoside hydrolase family 25 protein</fullName>
    </submittedName>
</protein>
<evidence type="ECO:0000256" key="1">
    <source>
        <dbReference type="ARBA" id="ARBA00010646"/>
    </source>
</evidence>
<dbReference type="SUPFAM" id="SSF51445">
    <property type="entry name" value="(Trans)glycosidases"/>
    <property type="match status" value="1"/>
</dbReference>
<comment type="similarity">
    <text evidence="1">Belongs to the glycosyl hydrolase 25 family.</text>
</comment>
<evidence type="ECO:0000256" key="3">
    <source>
        <dbReference type="ARBA" id="ARBA00023295"/>
    </source>
</evidence>